<reference evidence="1" key="1">
    <citation type="submission" date="2023-05" db="EMBL/GenBank/DDBJ databases">
        <title>Nepenthes gracilis genome sequencing.</title>
        <authorList>
            <person name="Fukushima K."/>
        </authorList>
    </citation>
    <scope>NUCLEOTIDE SEQUENCE</scope>
    <source>
        <strain evidence="1">SING2019-196</strain>
    </source>
</reference>
<evidence type="ECO:0000313" key="2">
    <source>
        <dbReference type="Proteomes" id="UP001279734"/>
    </source>
</evidence>
<evidence type="ECO:0000313" key="1">
    <source>
        <dbReference type="EMBL" id="GMH10665.1"/>
    </source>
</evidence>
<protein>
    <submittedName>
        <fullName evidence="1">Uncharacterized protein</fullName>
    </submittedName>
</protein>
<keyword evidence="2" id="KW-1185">Reference proteome</keyword>
<proteinExistence type="predicted"/>
<organism evidence="1 2">
    <name type="scientific">Nepenthes gracilis</name>
    <name type="common">Slender pitcher plant</name>
    <dbReference type="NCBI Taxonomy" id="150966"/>
    <lineage>
        <taxon>Eukaryota</taxon>
        <taxon>Viridiplantae</taxon>
        <taxon>Streptophyta</taxon>
        <taxon>Embryophyta</taxon>
        <taxon>Tracheophyta</taxon>
        <taxon>Spermatophyta</taxon>
        <taxon>Magnoliopsida</taxon>
        <taxon>eudicotyledons</taxon>
        <taxon>Gunneridae</taxon>
        <taxon>Pentapetalae</taxon>
        <taxon>Caryophyllales</taxon>
        <taxon>Nepenthaceae</taxon>
        <taxon>Nepenthes</taxon>
    </lineage>
</organism>
<gene>
    <name evidence="1" type="ORF">Nepgr_012506</name>
</gene>
<name>A0AAD3XNE7_NEPGR</name>
<sequence>MDDFQGLLPPNHKLLLKSVNLSASRLARHLFDLHGHVQRISGHGHPVAKMLDACPIPRRVDAMKSKIENGPNAVQLVSATNFYCNTFDADENAVRGIGRTRNYFNYYMFNRRLFTFKYVLFSKCWDGQVLEVDEESEMMPNDNDFQRCWFRGTVLKLLWKRMKIQYDEKGDQDGSCREKTYRSTFAAAFYVVEADVRSSHEACAEYQIVIWFIIPATRNPHTDQNNNTLALIVLLQNVPRLYQIFPLNSQIVQATGRGTWPSKMVGAATNTMGHCTAFLYIISIVPHGSGEQEHCNTSKVTRVQLEECNCGSDSNFVLLELPSYSNSWQLLGRQNWWKACIGFWGDWVVNGREARGWQRAGEASPLMQAGLRGSVLAPIDAKLICLFAYNACRYGDGRGVAMPAMNNIISNRFCIARSRALASIYKVACARLHHGIGFLTIFTPPVWMASFSVPLSLLEVPGLPCG</sequence>
<dbReference type="AlphaFoldDB" id="A0AAD3XNE7"/>
<dbReference type="Proteomes" id="UP001279734">
    <property type="component" value="Unassembled WGS sequence"/>
</dbReference>
<accession>A0AAD3XNE7</accession>
<comment type="caution">
    <text evidence="1">The sequence shown here is derived from an EMBL/GenBank/DDBJ whole genome shotgun (WGS) entry which is preliminary data.</text>
</comment>
<dbReference type="EMBL" id="BSYO01000010">
    <property type="protein sequence ID" value="GMH10665.1"/>
    <property type="molecule type" value="Genomic_DNA"/>
</dbReference>